<organism evidence="1 2">
    <name type="scientific">Brassica carinata</name>
    <name type="common">Ethiopian mustard</name>
    <name type="synonym">Abyssinian cabbage</name>
    <dbReference type="NCBI Taxonomy" id="52824"/>
    <lineage>
        <taxon>Eukaryota</taxon>
        <taxon>Viridiplantae</taxon>
        <taxon>Streptophyta</taxon>
        <taxon>Embryophyta</taxon>
        <taxon>Tracheophyta</taxon>
        <taxon>Spermatophyta</taxon>
        <taxon>Magnoliopsida</taxon>
        <taxon>eudicotyledons</taxon>
        <taxon>Gunneridae</taxon>
        <taxon>Pentapetalae</taxon>
        <taxon>rosids</taxon>
        <taxon>malvids</taxon>
        <taxon>Brassicales</taxon>
        <taxon>Brassicaceae</taxon>
        <taxon>Brassiceae</taxon>
        <taxon>Brassica</taxon>
    </lineage>
</organism>
<reference evidence="1 2" key="1">
    <citation type="submission" date="2020-02" db="EMBL/GenBank/DDBJ databases">
        <authorList>
            <person name="Ma Q."/>
            <person name="Huang Y."/>
            <person name="Song X."/>
            <person name="Pei D."/>
        </authorList>
    </citation>
    <scope>NUCLEOTIDE SEQUENCE [LARGE SCALE GENOMIC DNA]</scope>
    <source>
        <strain evidence="1">Sxm20200214</strain>
        <tissue evidence="1">Leaf</tissue>
    </source>
</reference>
<accession>A0A8X7R6F9</accession>
<name>A0A8X7R6F9_BRACI</name>
<sequence>MLKTTVSGSEVKRPNYKTIRPTEIRFPVYFIPIPLNRTVDRRQLHNHSNPKLFEATSSFFFSTLSPLLHHRRTGESRLL</sequence>
<comment type="caution">
    <text evidence="1">The sequence shown here is derived from an EMBL/GenBank/DDBJ whole genome shotgun (WGS) entry which is preliminary data.</text>
</comment>
<keyword evidence="2" id="KW-1185">Reference proteome</keyword>
<proteinExistence type="predicted"/>
<dbReference type="AlphaFoldDB" id="A0A8X7R6F9"/>
<protein>
    <submittedName>
        <fullName evidence="1">Uncharacterized protein</fullName>
    </submittedName>
</protein>
<evidence type="ECO:0000313" key="2">
    <source>
        <dbReference type="Proteomes" id="UP000886595"/>
    </source>
</evidence>
<dbReference type="EMBL" id="JAAMPC010000011">
    <property type="protein sequence ID" value="KAG2279399.1"/>
    <property type="molecule type" value="Genomic_DNA"/>
</dbReference>
<dbReference type="Proteomes" id="UP000886595">
    <property type="component" value="Unassembled WGS sequence"/>
</dbReference>
<evidence type="ECO:0000313" key="1">
    <source>
        <dbReference type="EMBL" id="KAG2279399.1"/>
    </source>
</evidence>
<gene>
    <name evidence="1" type="ORF">Bca52824_050619</name>
</gene>